<keyword evidence="2" id="KW-0808">Transferase</keyword>
<dbReference type="PANTHER" id="PTHR43464">
    <property type="entry name" value="METHYLTRANSFERASE"/>
    <property type="match status" value="1"/>
</dbReference>
<dbReference type="Proteomes" id="UP000271010">
    <property type="component" value="Unassembled WGS sequence"/>
</dbReference>
<dbReference type="GO" id="GO:0008168">
    <property type="term" value="F:methyltransferase activity"/>
    <property type="evidence" value="ECO:0007669"/>
    <property type="project" value="UniProtKB-KW"/>
</dbReference>
<comment type="caution">
    <text evidence="2">The sequence shown here is derived from an EMBL/GenBank/DDBJ whole genome shotgun (WGS) entry which is preliminary data.</text>
</comment>
<dbReference type="Gene3D" id="3.40.50.150">
    <property type="entry name" value="Vaccinia Virus protein VP39"/>
    <property type="match status" value="1"/>
</dbReference>
<evidence type="ECO:0000313" key="3">
    <source>
        <dbReference type="Proteomes" id="UP000271010"/>
    </source>
</evidence>
<dbReference type="CDD" id="cd02440">
    <property type="entry name" value="AdoMet_MTases"/>
    <property type="match status" value="1"/>
</dbReference>
<dbReference type="InterPro" id="IPR029063">
    <property type="entry name" value="SAM-dependent_MTases_sf"/>
</dbReference>
<sequence>MESSIDYFEINRHAWNLRTGVHKDSAFYDVEGFRQGKNSLNPLELEALGDVSGKTLLHLQCHFGQDTLSWARLGAKATGVDLSDEAIALARQLNQELGLNAEFVHCNVYDLPQHLKGQFDYVFSSYGVIGWLPDLEKWARVVAHFLKPGGTFFLAEFHPMVWVFDNDFTRVQYSYFNNGGPIVEESTGTYTDREAPISYTEYSWNHSLSEVLGALLRQKLQLVELQELPYSYYNCFANMVSGPDGYWRIKGLEEKLPLLYSLKLLKPQD</sequence>
<name>A0A3M9N0H2_9BACT</name>
<gene>
    <name evidence="2" type="ORF">EFA69_07210</name>
</gene>
<dbReference type="SUPFAM" id="SSF53335">
    <property type="entry name" value="S-adenosyl-L-methionine-dependent methyltransferases"/>
    <property type="match status" value="1"/>
</dbReference>
<dbReference type="OrthoDB" id="8385759at2"/>
<dbReference type="EMBL" id="RJJE01000007">
    <property type="protein sequence ID" value="RNI30885.1"/>
    <property type="molecule type" value="Genomic_DNA"/>
</dbReference>
<organism evidence="2 3">
    <name type="scientific">Rufibacter immobilis</name>
    <dbReference type="NCBI Taxonomy" id="1348778"/>
    <lineage>
        <taxon>Bacteria</taxon>
        <taxon>Pseudomonadati</taxon>
        <taxon>Bacteroidota</taxon>
        <taxon>Cytophagia</taxon>
        <taxon>Cytophagales</taxon>
        <taxon>Hymenobacteraceae</taxon>
        <taxon>Rufibacter</taxon>
    </lineage>
</organism>
<dbReference type="InterPro" id="IPR041698">
    <property type="entry name" value="Methyltransf_25"/>
</dbReference>
<keyword evidence="3" id="KW-1185">Reference proteome</keyword>
<dbReference type="AlphaFoldDB" id="A0A3M9N0H2"/>
<proteinExistence type="predicted"/>
<protein>
    <submittedName>
        <fullName evidence="2">Class I SAM-dependent methyltransferase</fullName>
    </submittedName>
</protein>
<keyword evidence="2" id="KW-0489">Methyltransferase</keyword>
<dbReference type="GO" id="GO:0032259">
    <property type="term" value="P:methylation"/>
    <property type="evidence" value="ECO:0007669"/>
    <property type="project" value="UniProtKB-KW"/>
</dbReference>
<reference evidence="2 3" key="1">
    <citation type="submission" date="2018-11" db="EMBL/GenBank/DDBJ databases">
        <title>Rufibacter latericius sp. nov., isolated from water in Baiyang Lake.</title>
        <authorList>
            <person name="Yang Y."/>
        </authorList>
    </citation>
    <scope>NUCLEOTIDE SEQUENCE [LARGE SCALE GENOMIC DNA]</scope>
    <source>
        <strain evidence="2 3">MCC P1</strain>
    </source>
</reference>
<dbReference type="PANTHER" id="PTHR43464:SF82">
    <property type="entry name" value="METHYLTRANSFERASE DOMAIN-CONTAINING PROTEIN"/>
    <property type="match status" value="1"/>
</dbReference>
<evidence type="ECO:0000259" key="1">
    <source>
        <dbReference type="Pfam" id="PF13649"/>
    </source>
</evidence>
<feature type="domain" description="Methyltransferase" evidence="1">
    <location>
        <begin position="57"/>
        <end position="150"/>
    </location>
</feature>
<dbReference type="Pfam" id="PF13649">
    <property type="entry name" value="Methyltransf_25"/>
    <property type="match status" value="1"/>
</dbReference>
<accession>A0A3M9N0H2</accession>
<evidence type="ECO:0000313" key="2">
    <source>
        <dbReference type="EMBL" id="RNI30885.1"/>
    </source>
</evidence>
<dbReference type="RefSeq" id="WP_123132429.1">
    <property type="nucleotide sequence ID" value="NZ_RJJE01000007.1"/>
</dbReference>